<keyword evidence="1" id="KW-0812">Transmembrane</keyword>
<dbReference type="AlphaFoldDB" id="A0A9P7A3Y0"/>
<name>A0A9P7A3Y0_9AGAM</name>
<evidence type="ECO:0000256" key="1">
    <source>
        <dbReference type="SAM" id="Phobius"/>
    </source>
</evidence>
<keyword evidence="3" id="KW-1185">Reference proteome</keyword>
<evidence type="ECO:0000313" key="3">
    <source>
        <dbReference type="Proteomes" id="UP000714275"/>
    </source>
</evidence>
<keyword evidence="1" id="KW-1133">Transmembrane helix</keyword>
<gene>
    <name evidence="2" type="ORF">EV702DRAFT_1042433</name>
</gene>
<sequence length="146" mass="16769">MKTNSPGNHKKHLENHHWSLFMIRSSGDSESRELPICKGYVVKVNYKHNVMSGYTKMHGKVDISLDIDIPFNTLQYIICLIMVQDIVYQEKDVLVEMMKPICLSQLHHYAVGGCHPSMVIILYLILLLTYDGLEIGNILYVHVPKD</sequence>
<accession>A0A9P7A3Y0</accession>
<reference evidence="2" key="1">
    <citation type="journal article" date="2020" name="New Phytol.">
        <title>Comparative genomics reveals dynamic genome evolution in host specialist ectomycorrhizal fungi.</title>
        <authorList>
            <person name="Lofgren L.A."/>
            <person name="Nguyen N.H."/>
            <person name="Vilgalys R."/>
            <person name="Ruytinx J."/>
            <person name="Liao H.L."/>
            <person name="Branco S."/>
            <person name="Kuo A."/>
            <person name="LaButti K."/>
            <person name="Lipzen A."/>
            <person name="Andreopoulos W."/>
            <person name="Pangilinan J."/>
            <person name="Riley R."/>
            <person name="Hundley H."/>
            <person name="Na H."/>
            <person name="Barry K."/>
            <person name="Grigoriev I.V."/>
            <person name="Stajich J.E."/>
            <person name="Kennedy P.G."/>
        </authorList>
    </citation>
    <scope>NUCLEOTIDE SEQUENCE</scope>
    <source>
        <strain evidence="2">DOB743</strain>
    </source>
</reference>
<evidence type="ECO:0000313" key="2">
    <source>
        <dbReference type="EMBL" id="KAG1781317.1"/>
    </source>
</evidence>
<comment type="caution">
    <text evidence="2">The sequence shown here is derived from an EMBL/GenBank/DDBJ whole genome shotgun (WGS) entry which is preliminary data.</text>
</comment>
<organism evidence="2 3">
    <name type="scientific">Suillus placidus</name>
    <dbReference type="NCBI Taxonomy" id="48579"/>
    <lineage>
        <taxon>Eukaryota</taxon>
        <taxon>Fungi</taxon>
        <taxon>Dikarya</taxon>
        <taxon>Basidiomycota</taxon>
        <taxon>Agaricomycotina</taxon>
        <taxon>Agaricomycetes</taxon>
        <taxon>Agaricomycetidae</taxon>
        <taxon>Boletales</taxon>
        <taxon>Suillineae</taxon>
        <taxon>Suillaceae</taxon>
        <taxon>Suillus</taxon>
    </lineage>
</organism>
<dbReference type="EMBL" id="JABBWD010000006">
    <property type="protein sequence ID" value="KAG1781317.1"/>
    <property type="molecule type" value="Genomic_DNA"/>
</dbReference>
<protein>
    <submittedName>
        <fullName evidence="2">Uncharacterized protein</fullName>
    </submittedName>
</protein>
<feature type="transmembrane region" description="Helical" evidence="1">
    <location>
        <begin position="109"/>
        <end position="130"/>
    </location>
</feature>
<keyword evidence="1" id="KW-0472">Membrane</keyword>
<dbReference type="Proteomes" id="UP000714275">
    <property type="component" value="Unassembled WGS sequence"/>
</dbReference>
<proteinExistence type="predicted"/>